<reference evidence="2" key="1">
    <citation type="journal article" date="2019" name="Environ. Microbiol.">
        <title>Fungal ecological strategies reflected in gene transcription - a case study of two litter decomposers.</title>
        <authorList>
            <person name="Barbi F."/>
            <person name="Kohler A."/>
            <person name="Barry K."/>
            <person name="Baskaran P."/>
            <person name="Daum C."/>
            <person name="Fauchery L."/>
            <person name="Ihrmark K."/>
            <person name="Kuo A."/>
            <person name="LaButti K."/>
            <person name="Lipzen A."/>
            <person name="Morin E."/>
            <person name="Grigoriev I.V."/>
            <person name="Henrissat B."/>
            <person name="Lindahl B."/>
            <person name="Martin F."/>
        </authorList>
    </citation>
    <scope>NUCLEOTIDE SEQUENCE</scope>
    <source>
        <strain evidence="2">JB14</strain>
    </source>
</reference>
<gene>
    <name evidence="2" type="ORF">BT96DRAFT_315732</name>
</gene>
<keyword evidence="1" id="KW-0472">Membrane</keyword>
<protein>
    <submittedName>
        <fullName evidence="2">Uncharacterized protein</fullName>
    </submittedName>
</protein>
<evidence type="ECO:0000256" key="1">
    <source>
        <dbReference type="SAM" id="Phobius"/>
    </source>
</evidence>
<accession>A0A6A4I4R1</accession>
<dbReference type="EMBL" id="ML769407">
    <property type="protein sequence ID" value="KAE9405719.1"/>
    <property type="molecule type" value="Genomic_DNA"/>
</dbReference>
<dbReference type="Proteomes" id="UP000799118">
    <property type="component" value="Unassembled WGS sequence"/>
</dbReference>
<dbReference type="AlphaFoldDB" id="A0A6A4I4R1"/>
<feature type="transmembrane region" description="Helical" evidence="1">
    <location>
        <begin position="36"/>
        <end position="58"/>
    </location>
</feature>
<proteinExistence type="predicted"/>
<keyword evidence="3" id="KW-1185">Reference proteome</keyword>
<keyword evidence="1" id="KW-0812">Transmembrane</keyword>
<organism evidence="2 3">
    <name type="scientific">Gymnopus androsaceus JB14</name>
    <dbReference type="NCBI Taxonomy" id="1447944"/>
    <lineage>
        <taxon>Eukaryota</taxon>
        <taxon>Fungi</taxon>
        <taxon>Dikarya</taxon>
        <taxon>Basidiomycota</taxon>
        <taxon>Agaricomycotina</taxon>
        <taxon>Agaricomycetes</taxon>
        <taxon>Agaricomycetidae</taxon>
        <taxon>Agaricales</taxon>
        <taxon>Marasmiineae</taxon>
        <taxon>Omphalotaceae</taxon>
        <taxon>Gymnopus</taxon>
    </lineage>
</organism>
<evidence type="ECO:0000313" key="2">
    <source>
        <dbReference type="EMBL" id="KAE9405719.1"/>
    </source>
</evidence>
<evidence type="ECO:0000313" key="3">
    <source>
        <dbReference type="Proteomes" id="UP000799118"/>
    </source>
</evidence>
<name>A0A6A4I4R1_9AGAR</name>
<keyword evidence="1" id="KW-1133">Transmembrane helix</keyword>
<sequence length="73" mass="8080">MKKFHCIPVPMQACFYLCDRVESTASPSHLASLSSYYLMTVCWSLLSLGAYMVSAACFRSGRSDSVVLVSWCS</sequence>